<feature type="compositionally biased region" description="Acidic residues" evidence="1">
    <location>
        <begin position="267"/>
        <end position="283"/>
    </location>
</feature>
<name>A0A2M9A9B7_9BACT</name>
<reference evidence="2 3" key="1">
    <citation type="submission" date="2017-11" db="EMBL/GenBank/DDBJ databases">
        <title>Animal gut microbial communities from fecal samples from Wisconsin, USA.</title>
        <authorList>
            <person name="Neumann A."/>
        </authorList>
    </citation>
    <scope>NUCLEOTIDE SEQUENCE [LARGE SCALE GENOMIC DNA]</scope>
    <source>
        <strain evidence="2 3">UWS3</strain>
    </source>
</reference>
<dbReference type="Pfam" id="PF08238">
    <property type="entry name" value="Sel1"/>
    <property type="match status" value="4"/>
</dbReference>
<accession>A0A2M9A9B7</accession>
<dbReference type="InterPro" id="IPR011990">
    <property type="entry name" value="TPR-like_helical_dom_sf"/>
</dbReference>
<protein>
    <submittedName>
        <fullName evidence="2">TPR repeat protein</fullName>
    </submittedName>
</protein>
<organism evidence="2 3">
    <name type="scientific">Hallerella succinigenes</name>
    <dbReference type="NCBI Taxonomy" id="1896222"/>
    <lineage>
        <taxon>Bacteria</taxon>
        <taxon>Pseudomonadati</taxon>
        <taxon>Fibrobacterota</taxon>
        <taxon>Fibrobacteria</taxon>
        <taxon>Fibrobacterales</taxon>
        <taxon>Fibrobacteraceae</taxon>
        <taxon>Hallerella</taxon>
    </lineage>
</organism>
<dbReference type="Gene3D" id="1.25.40.10">
    <property type="entry name" value="Tetratricopeptide repeat domain"/>
    <property type="match status" value="1"/>
</dbReference>
<sequence length="292" mass="32281">MNKKNRFIVPLVLGLAAVLFFATAVVSAVVLRTSDKIVSIDYECNYSHNSSFISSIAAALGNRAAEFNKGVCLMEKKEYGEAYDVMVSAAEKGLAPAQSRLGYMYAEGLGVTQDSKISEHWYRMAANQGYIDAMVSLGNMYYSGVEDYGIHKDFNTAFHYYSDAAYAGGADAQLYLAYMYLRGEGTEQDLEKAFEWTEKSAEQGFAQAQNELGRAYEQMKQDYNKAIEWYKKAAAQGYQDAQKNLDRLYENGGAPQTASKQSTADDPLGDLDLDNLFTDEDTVGGDPFADLL</sequence>
<dbReference type="SMART" id="SM00671">
    <property type="entry name" value="SEL1"/>
    <property type="match status" value="4"/>
</dbReference>
<feature type="region of interest" description="Disordered" evidence="1">
    <location>
        <begin position="249"/>
        <end position="292"/>
    </location>
</feature>
<dbReference type="InterPro" id="IPR050767">
    <property type="entry name" value="Sel1_AlgK"/>
</dbReference>
<proteinExistence type="predicted"/>
<dbReference type="EMBL" id="PGEX01000001">
    <property type="protein sequence ID" value="PJJ42305.1"/>
    <property type="molecule type" value="Genomic_DNA"/>
</dbReference>
<dbReference type="PANTHER" id="PTHR11102">
    <property type="entry name" value="SEL-1-LIKE PROTEIN"/>
    <property type="match status" value="1"/>
</dbReference>
<evidence type="ECO:0000256" key="1">
    <source>
        <dbReference type="SAM" id="MobiDB-lite"/>
    </source>
</evidence>
<evidence type="ECO:0000313" key="3">
    <source>
        <dbReference type="Proteomes" id="UP000231134"/>
    </source>
</evidence>
<dbReference type="OrthoDB" id="1442375at2"/>
<dbReference type="SUPFAM" id="SSF81901">
    <property type="entry name" value="HCP-like"/>
    <property type="match status" value="1"/>
</dbReference>
<evidence type="ECO:0000313" key="2">
    <source>
        <dbReference type="EMBL" id="PJJ42305.1"/>
    </source>
</evidence>
<gene>
    <name evidence="2" type="ORF">BGX16_2330</name>
</gene>
<dbReference type="PANTHER" id="PTHR11102:SF160">
    <property type="entry name" value="ERAD-ASSOCIATED E3 UBIQUITIN-PROTEIN LIGASE COMPONENT HRD3"/>
    <property type="match status" value="1"/>
</dbReference>
<dbReference type="Proteomes" id="UP000231134">
    <property type="component" value="Unassembled WGS sequence"/>
</dbReference>
<keyword evidence="3" id="KW-1185">Reference proteome</keyword>
<dbReference type="RefSeq" id="WP_100426170.1">
    <property type="nucleotide sequence ID" value="NZ_PGEX01000001.1"/>
</dbReference>
<dbReference type="InterPro" id="IPR006597">
    <property type="entry name" value="Sel1-like"/>
</dbReference>
<dbReference type="AlphaFoldDB" id="A0A2M9A9B7"/>
<comment type="caution">
    <text evidence="2">The sequence shown here is derived from an EMBL/GenBank/DDBJ whole genome shotgun (WGS) entry which is preliminary data.</text>
</comment>
<feature type="compositionally biased region" description="Polar residues" evidence="1">
    <location>
        <begin position="254"/>
        <end position="264"/>
    </location>
</feature>